<keyword evidence="1" id="KW-0732">Signal</keyword>
<dbReference type="EMBL" id="JAFLQZ010000010">
    <property type="protein sequence ID" value="MBO0359381.1"/>
    <property type="molecule type" value="Genomic_DNA"/>
</dbReference>
<reference evidence="2" key="1">
    <citation type="submission" date="2021-03" db="EMBL/GenBank/DDBJ databases">
        <authorList>
            <person name="Kim M.K."/>
        </authorList>
    </citation>
    <scope>NUCLEOTIDE SEQUENCE</scope>
    <source>
        <strain evidence="2">BT186</strain>
    </source>
</reference>
<sequence>MKNQLLGAAFGLLLCTRPAAAQDLSPALDPVMLGQGLVLSSTMYAQAERDAARKGIKLKETTSATKSPATRLTYTSTPALRQQTVRNLAQQLQQSKPAQAQYLQAAYGPGKADYGQLYSAGLKGSGFQENDAASALASYMEVAYAVVNNVQNEALITPAMDRGLRNQVADILSRNPAARNPATLAQVGEELKLQTVILATGWQQSRQNGQTATFRANIARQFSNQFGFDLTKVRLTERGFAAK</sequence>
<comment type="caution">
    <text evidence="2">The sequence shown here is derived from an EMBL/GenBank/DDBJ whole genome shotgun (WGS) entry which is preliminary data.</text>
</comment>
<protein>
    <recommendedName>
        <fullName evidence="4">DUF541 domain-containing protein</fullName>
    </recommendedName>
</protein>
<name>A0A939JBQ1_9BACT</name>
<feature type="signal peptide" evidence="1">
    <location>
        <begin position="1"/>
        <end position="21"/>
    </location>
</feature>
<evidence type="ECO:0000313" key="3">
    <source>
        <dbReference type="Proteomes" id="UP000664144"/>
    </source>
</evidence>
<proteinExistence type="predicted"/>
<evidence type="ECO:0000256" key="1">
    <source>
        <dbReference type="SAM" id="SignalP"/>
    </source>
</evidence>
<evidence type="ECO:0000313" key="2">
    <source>
        <dbReference type="EMBL" id="MBO0359381.1"/>
    </source>
</evidence>
<dbReference type="RefSeq" id="WP_206985301.1">
    <property type="nucleotide sequence ID" value="NZ_JAFLQZ010000010.1"/>
</dbReference>
<gene>
    <name evidence="2" type="ORF">J0X19_15565</name>
</gene>
<accession>A0A939JBQ1</accession>
<dbReference type="Proteomes" id="UP000664144">
    <property type="component" value="Unassembled WGS sequence"/>
</dbReference>
<organism evidence="2 3">
    <name type="scientific">Hymenobacter telluris</name>
    <dbReference type="NCBI Taxonomy" id="2816474"/>
    <lineage>
        <taxon>Bacteria</taxon>
        <taxon>Pseudomonadati</taxon>
        <taxon>Bacteroidota</taxon>
        <taxon>Cytophagia</taxon>
        <taxon>Cytophagales</taxon>
        <taxon>Hymenobacteraceae</taxon>
        <taxon>Hymenobacter</taxon>
    </lineage>
</organism>
<dbReference type="AlphaFoldDB" id="A0A939JBQ1"/>
<feature type="chain" id="PRO_5037404558" description="DUF541 domain-containing protein" evidence="1">
    <location>
        <begin position="22"/>
        <end position="243"/>
    </location>
</feature>
<evidence type="ECO:0008006" key="4">
    <source>
        <dbReference type="Google" id="ProtNLM"/>
    </source>
</evidence>
<keyword evidence="3" id="KW-1185">Reference proteome</keyword>